<dbReference type="Pfam" id="PF01408">
    <property type="entry name" value="GFO_IDH_MocA"/>
    <property type="match status" value="1"/>
</dbReference>
<dbReference type="InterPro" id="IPR036291">
    <property type="entry name" value="NAD(P)-bd_dom_sf"/>
</dbReference>
<evidence type="ECO:0000259" key="3">
    <source>
        <dbReference type="Pfam" id="PF01408"/>
    </source>
</evidence>
<evidence type="ECO:0000256" key="1">
    <source>
        <dbReference type="ARBA" id="ARBA00010928"/>
    </source>
</evidence>
<protein>
    <recommendedName>
        <fullName evidence="7">Oxidoreductase</fullName>
    </recommendedName>
</protein>
<gene>
    <name evidence="5" type="ORF">FG87_07365</name>
</gene>
<dbReference type="InterPro" id="IPR000683">
    <property type="entry name" value="Gfo/Idh/MocA-like_OxRdtase_N"/>
</dbReference>
<dbReference type="SUPFAM" id="SSF51735">
    <property type="entry name" value="NAD(P)-binding Rossmann-fold domains"/>
    <property type="match status" value="1"/>
</dbReference>
<keyword evidence="2" id="KW-0560">Oxidoreductase</keyword>
<evidence type="ECO:0000313" key="6">
    <source>
        <dbReference type="Proteomes" id="UP000031364"/>
    </source>
</evidence>
<name>A0ABR4ZJE3_9NOCA</name>
<keyword evidence="6" id="KW-1185">Reference proteome</keyword>
<sequence>MSPMLRWGILGTAQIAERRMMPALSRHPAAELVAIGSRDPLRAAQWATQHGLRISGGYRQVLDDDAVDAVYLPLPNALHGDWIEQSLRAGKDVLVEKPMLPPRLDGTEIATARRLFALAADQGRTLMECMTFPRHRQHTAVRELVAAGAIGELRQLTVRFTIPERAPDDFRYRADLGGGALADLGCYALRAAQFFLGSELRVEHSRMRRDDRFPGVDLSGSARLRDAAGAQADLEFAIGAPYRCEYHLAGSAGSLSVERAFTLPHDLAPRVFLDRAGDIRQLELAPDDQFGNILTDFTAAHDGEQPDAAATLRTMELAAAVLGVGSR</sequence>
<accession>A0ABR4ZJE3</accession>
<organism evidence="5 6">
    <name type="scientific">Nocardia vulneris</name>
    <dbReference type="NCBI Taxonomy" id="1141657"/>
    <lineage>
        <taxon>Bacteria</taxon>
        <taxon>Bacillati</taxon>
        <taxon>Actinomycetota</taxon>
        <taxon>Actinomycetes</taxon>
        <taxon>Mycobacteriales</taxon>
        <taxon>Nocardiaceae</taxon>
        <taxon>Nocardia</taxon>
    </lineage>
</organism>
<dbReference type="SUPFAM" id="SSF55347">
    <property type="entry name" value="Glyceraldehyde-3-phosphate dehydrogenase-like, C-terminal domain"/>
    <property type="match status" value="1"/>
</dbReference>
<dbReference type="Pfam" id="PF22725">
    <property type="entry name" value="GFO_IDH_MocA_C3"/>
    <property type="match status" value="1"/>
</dbReference>
<feature type="domain" description="GFO/IDH/MocA-like oxidoreductase" evidence="4">
    <location>
        <begin position="139"/>
        <end position="255"/>
    </location>
</feature>
<feature type="domain" description="Gfo/Idh/MocA-like oxidoreductase N-terminal" evidence="3">
    <location>
        <begin position="5"/>
        <end position="127"/>
    </location>
</feature>
<comment type="caution">
    <text evidence="5">The sequence shown here is derived from an EMBL/GenBank/DDBJ whole genome shotgun (WGS) entry which is preliminary data.</text>
</comment>
<comment type="similarity">
    <text evidence="1">Belongs to the Gfo/Idh/MocA family.</text>
</comment>
<dbReference type="Proteomes" id="UP000031364">
    <property type="component" value="Unassembled WGS sequence"/>
</dbReference>
<dbReference type="PANTHER" id="PTHR22604">
    <property type="entry name" value="OXIDOREDUCTASES"/>
    <property type="match status" value="1"/>
</dbReference>
<proteinExistence type="inferred from homology"/>
<evidence type="ECO:0000259" key="4">
    <source>
        <dbReference type="Pfam" id="PF22725"/>
    </source>
</evidence>
<dbReference type="Gene3D" id="3.30.360.10">
    <property type="entry name" value="Dihydrodipicolinate Reductase, domain 2"/>
    <property type="match status" value="1"/>
</dbReference>
<evidence type="ECO:0000313" key="5">
    <source>
        <dbReference type="EMBL" id="KIA65440.1"/>
    </source>
</evidence>
<evidence type="ECO:0008006" key="7">
    <source>
        <dbReference type="Google" id="ProtNLM"/>
    </source>
</evidence>
<dbReference type="Gene3D" id="3.40.50.720">
    <property type="entry name" value="NAD(P)-binding Rossmann-like Domain"/>
    <property type="match status" value="1"/>
</dbReference>
<dbReference type="InterPro" id="IPR050984">
    <property type="entry name" value="Gfo/Idh/MocA_domain"/>
</dbReference>
<evidence type="ECO:0000256" key="2">
    <source>
        <dbReference type="ARBA" id="ARBA00023002"/>
    </source>
</evidence>
<dbReference type="InterPro" id="IPR055170">
    <property type="entry name" value="GFO_IDH_MocA-like_dom"/>
</dbReference>
<dbReference type="PANTHER" id="PTHR22604:SF105">
    <property type="entry name" value="TRANS-1,2-DIHYDROBENZENE-1,2-DIOL DEHYDROGENASE"/>
    <property type="match status" value="1"/>
</dbReference>
<reference evidence="5 6" key="1">
    <citation type="journal article" date="2014" name="Int. J. Syst. Evol. Microbiol.">
        <title>Nocardia vulneris sp. nov., isolated from wounds of human patients in North America.</title>
        <authorList>
            <person name="Lasker B.A."/>
            <person name="Bell M."/>
            <person name="Klenk H.P."/>
            <person name="Sproer C."/>
            <person name="Schumann C."/>
            <person name="Schumann P."/>
            <person name="Brown J.M."/>
        </authorList>
    </citation>
    <scope>NUCLEOTIDE SEQUENCE [LARGE SCALE GENOMIC DNA]</scope>
    <source>
        <strain evidence="5 6">W9851</strain>
    </source>
</reference>
<dbReference type="EMBL" id="JNFP01000007">
    <property type="protein sequence ID" value="KIA65440.1"/>
    <property type="molecule type" value="Genomic_DNA"/>
</dbReference>